<organism evidence="6 7">
    <name type="scientific">Citrobacter freundii</name>
    <dbReference type="NCBI Taxonomy" id="546"/>
    <lineage>
        <taxon>Bacteria</taxon>
        <taxon>Pseudomonadati</taxon>
        <taxon>Pseudomonadota</taxon>
        <taxon>Gammaproteobacteria</taxon>
        <taxon>Enterobacterales</taxon>
        <taxon>Enterobacteriaceae</taxon>
        <taxon>Citrobacter</taxon>
        <taxon>Citrobacter freundii complex</taxon>
    </lineage>
</organism>
<dbReference type="CDD" id="cd00801">
    <property type="entry name" value="INT_P4_C"/>
    <property type="match status" value="1"/>
</dbReference>
<dbReference type="InterPro" id="IPR011010">
    <property type="entry name" value="DNA_brk_join_enz"/>
</dbReference>
<reference evidence="6" key="2">
    <citation type="submission" date="2021-07" db="EMBL/GenBank/DDBJ databases">
        <authorList>
            <consortium name="NCBI Pathogen Detection Project"/>
        </authorList>
    </citation>
    <scope>NUCLEOTIDE SEQUENCE</scope>
    <source>
        <strain evidence="6">91871</strain>
    </source>
</reference>
<evidence type="ECO:0000256" key="1">
    <source>
        <dbReference type="ARBA" id="ARBA00008857"/>
    </source>
</evidence>
<dbReference type="PANTHER" id="PTHR30629">
    <property type="entry name" value="PROPHAGE INTEGRASE"/>
    <property type="match status" value="1"/>
</dbReference>
<dbReference type="Gene3D" id="3.30.160.390">
    <property type="entry name" value="Integrase, DNA-binding domain"/>
    <property type="match status" value="1"/>
</dbReference>
<dbReference type="Pfam" id="PF13356">
    <property type="entry name" value="Arm-DNA-bind_3"/>
    <property type="match status" value="1"/>
</dbReference>
<dbReference type="GO" id="GO:0015074">
    <property type="term" value="P:DNA integration"/>
    <property type="evidence" value="ECO:0007669"/>
    <property type="project" value="UniProtKB-KW"/>
</dbReference>
<dbReference type="Gene3D" id="1.10.150.130">
    <property type="match status" value="1"/>
</dbReference>
<protein>
    <submittedName>
        <fullName evidence="6">Tyrosine-type recombinase/integrase</fullName>
    </submittedName>
</protein>
<dbReference type="InterPro" id="IPR050808">
    <property type="entry name" value="Phage_Integrase"/>
</dbReference>
<evidence type="ECO:0000259" key="5">
    <source>
        <dbReference type="PROSITE" id="PS51898"/>
    </source>
</evidence>
<evidence type="ECO:0000256" key="3">
    <source>
        <dbReference type="ARBA" id="ARBA00023125"/>
    </source>
</evidence>
<dbReference type="AlphaFoldDB" id="A0A9P3Z613"/>
<keyword evidence="4" id="KW-0233">DNA recombination</keyword>
<proteinExistence type="inferred from homology"/>
<dbReference type="Pfam" id="PF22022">
    <property type="entry name" value="Phage_int_M"/>
    <property type="match status" value="1"/>
</dbReference>
<dbReference type="RefSeq" id="WP_057101911.1">
    <property type="nucleotide sequence ID" value="NZ_JRST01000009.1"/>
</dbReference>
<dbReference type="InterPro" id="IPR038488">
    <property type="entry name" value="Integrase_DNA-bd_sf"/>
</dbReference>
<name>A0A9P3Z613_CITFR</name>
<dbReference type="GO" id="GO:0006310">
    <property type="term" value="P:DNA recombination"/>
    <property type="evidence" value="ECO:0007669"/>
    <property type="project" value="UniProtKB-KW"/>
</dbReference>
<evidence type="ECO:0000313" key="6">
    <source>
        <dbReference type="EMBL" id="HBH7042172.1"/>
    </source>
</evidence>
<dbReference type="EMBL" id="DAESCB010000005">
    <property type="protein sequence ID" value="HBH7042172.1"/>
    <property type="molecule type" value="Genomic_DNA"/>
</dbReference>
<gene>
    <name evidence="6" type="ORF">KV121_002232</name>
</gene>
<reference evidence="6" key="1">
    <citation type="journal article" date="2018" name="Genome Biol.">
        <title>SKESA: strategic k-mer extension for scrupulous assemblies.</title>
        <authorList>
            <person name="Souvorov A."/>
            <person name="Agarwala R."/>
            <person name="Lipman D.J."/>
        </authorList>
    </citation>
    <scope>NUCLEOTIDE SEQUENCE</scope>
    <source>
        <strain evidence="6">91871</strain>
    </source>
</reference>
<dbReference type="PANTHER" id="PTHR30629:SF2">
    <property type="entry name" value="PROPHAGE INTEGRASE INTS-RELATED"/>
    <property type="match status" value="1"/>
</dbReference>
<dbReference type="Pfam" id="PF00589">
    <property type="entry name" value="Phage_integrase"/>
    <property type="match status" value="1"/>
</dbReference>
<keyword evidence="2" id="KW-0229">DNA integration</keyword>
<accession>A0A9P3Z613</accession>
<dbReference type="SUPFAM" id="SSF56349">
    <property type="entry name" value="DNA breaking-rejoining enzymes"/>
    <property type="match status" value="1"/>
</dbReference>
<sequence>MKLNARQVDAAKPREKAYKLADGAGLYLEVVPSGSRYWRMKYRFNGKEKRMAFGVYPAVSLAQARALRDEAKKKLAEGIDPSFAKKEEKLVRDVQLNNTFQAVALEWHGTKVSQWSEGYASDIIEAFNKDIFPYIGQQPVNEIKPLVLLNVLRRMESRGATEKAKKVRQRCSEVFRYAIVTGRAEYNPAADLTSAMSGHESKHYPFLTVEELPDFFKALAGYTGSPLVVLAARLLILTGVRTGELRGAFWSEFDLEKAVWEIPAERMKMKRPHLVPLSTQALEIVQQLKGMTGQYPLVFPGRNDPRKTMSEASINQVFKRIGYTGKVTGHGFRHTMSTILHEEGFNTAWIETQLAHVDKNAIRGTYNHALYLEGRREMMQWYADCIDNISKFNLIIGL</sequence>
<comment type="similarity">
    <text evidence="1">Belongs to the 'phage' integrase family.</text>
</comment>
<dbReference type="Gene3D" id="1.10.443.10">
    <property type="entry name" value="Intergrase catalytic core"/>
    <property type="match status" value="1"/>
</dbReference>
<dbReference type="InterPro" id="IPR025166">
    <property type="entry name" value="Integrase_DNA_bind_dom"/>
</dbReference>
<dbReference type="InterPro" id="IPR013762">
    <property type="entry name" value="Integrase-like_cat_sf"/>
</dbReference>
<evidence type="ECO:0000256" key="4">
    <source>
        <dbReference type="ARBA" id="ARBA00023172"/>
    </source>
</evidence>
<evidence type="ECO:0000313" key="7">
    <source>
        <dbReference type="Proteomes" id="UP000885148"/>
    </source>
</evidence>
<evidence type="ECO:0000256" key="2">
    <source>
        <dbReference type="ARBA" id="ARBA00022908"/>
    </source>
</evidence>
<dbReference type="GO" id="GO:0003677">
    <property type="term" value="F:DNA binding"/>
    <property type="evidence" value="ECO:0007669"/>
    <property type="project" value="UniProtKB-KW"/>
</dbReference>
<dbReference type="InterPro" id="IPR053876">
    <property type="entry name" value="Phage_int_M"/>
</dbReference>
<dbReference type="InterPro" id="IPR002104">
    <property type="entry name" value="Integrase_catalytic"/>
</dbReference>
<dbReference type="InterPro" id="IPR010998">
    <property type="entry name" value="Integrase_recombinase_N"/>
</dbReference>
<keyword evidence="3" id="KW-0238">DNA-binding</keyword>
<dbReference type="Proteomes" id="UP000885148">
    <property type="component" value="Unassembled WGS sequence"/>
</dbReference>
<dbReference type="PROSITE" id="PS51898">
    <property type="entry name" value="TYR_RECOMBINASE"/>
    <property type="match status" value="1"/>
</dbReference>
<comment type="caution">
    <text evidence="6">The sequence shown here is derived from an EMBL/GenBank/DDBJ whole genome shotgun (WGS) entry which is preliminary data.</text>
</comment>
<feature type="domain" description="Tyr recombinase" evidence="5">
    <location>
        <begin position="202"/>
        <end position="379"/>
    </location>
</feature>